<dbReference type="EMBL" id="LR992058">
    <property type="protein sequence ID" value="CAD7857582.1"/>
    <property type="molecule type" value="Genomic_DNA"/>
</dbReference>
<evidence type="ECO:0000259" key="10">
    <source>
        <dbReference type="PROSITE" id="PS50253"/>
    </source>
</evidence>
<dbReference type="InterPro" id="IPR033945">
    <property type="entry name" value="Cyt_c_oxase_su3_dom"/>
</dbReference>
<evidence type="ECO:0000256" key="4">
    <source>
        <dbReference type="ARBA" id="ARBA00022692"/>
    </source>
</evidence>
<feature type="transmembrane region" description="Helical" evidence="9">
    <location>
        <begin position="77"/>
        <end position="100"/>
    </location>
</feature>
<dbReference type="InterPro" id="IPR013833">
    <property type="entry name" value="Cyt_c_oxidase_su3_a-hlx"/>
</dbReference>
<evidence type="ECO:0000256" key="1">
    <source>
        <dbReference type="ARBA" id="ARBA00004141"/>
    </source>
</evidence>
<feature type="transmembrane region" description="Helical" evidence="9">
    <location>
        <begin position="125"/>
        <end position="145"/>
    </location>
</feature>
<gene>
    <name evidence="11" type="ORF">OAHLOAMTSAB4_LOCUS10</name>
</gene>
<feature type="transmembrane region" description="Helical" evidence="9">
    <location>
        <begin position="237"/>
        <end position="257"/>
    </location>
</feature>
<comment type="function">
    <text evidence="8">Component of the cytochrome c oxidase, the last enzyme in the mitochondrial electron transport chain which drives oxidative phosphorylation. The respiratory chain contains 3 multisubunit complexes succinate dehydrogenase (complex II, CII), ubiquinol-cytochrome c oxidoreductase (cytochrome b-c1 complex, complex III, CIII) and cytochrome c oxidase (complex IV, CIV), that cooperate to transfer electrons derived from NADH and succinate to molecular oxygen, creating an electrochemical gradient over the inner membrane that drives transmembrane transport and the ATP synthase. Cytochrome c oxidase is the component of the respiratory chain that catalyzes the reduction of oxygen to water. Electrons originating from reduced cytochrome c in the intermembrane space (IMS) are transferred via the dinuclear copper A center (CU(A)) of subunit 2 and heme A of subunit 1 to the active site in subunit 1, a binuclear center (BNC) formed by heme A3 and copper B (CU(B)). The BNC reduces molecular oxygen to 2 water molecules using 4 electrons from cytochrome c in the IMS and 4 protons from the mitochondrial matrix.</text>
</comment>
<dbReference type="GO" id="GO:0016020">
    <property type="term" value="C:membrane"/>
    <property type="evidence" value="ECO:0007669"/>
    <property type="project" value="UniProtKB-SubCell"/>
</dbReference>
<feature type="transmembrane region" description="Helical" evidence="9">
    <location>
        <begin position="12"/>
        <end position="33"/>
    </location>
</feature>
<sequence length="260" mass="30264">MTQQPYHLVEPSPWPMMSALSSMFIALGLINWLHFNSMYLLQLGLMLMLMSLFQWWRDMVREATYMGKHTSYVQSGLRLGMMLFIISEICFFMAFFWTFFHSSLAPCINIGCTWPPIGIKPIDPFSVPLLNTTVLLASGFTVTWAHHSLLMKKRMKTMMALSMTIMLGMYFTMLQLMEYNESSFTIADSVYGSIFFIATGFHGIHVLIGTSFLLINMLRTMKSHFSNTHHFGFEASAWYWHFVDVIWICLYMSIYWWGSL</sequence>
<dbReference type="PANTHER" id="PTHR11403:SF7">
    <property type="entry name" value="CYTOCHROME C OXIDASE SUBUNIT 3"/>
    <property type="match status" value="1"/>
</dbReference>
<dbReference type="InterPro" id="IPR024791">
    <property type="entry name" value="Cyt_c/ubiquinol_Oxase_su3"/>
</dbReference>
<dbReference type="GO" id="GO:0004129">
    <property type="term" value="F:cytochrome-c oxidase activity"/>
    <property type="evidence" value="ECO:0007669"/>
    <property type="project" value="InterPro"/>
</dbReference>
<accession>A0A7R9NHV6</accession>
<evidence type="ECO:0000313" key="11">
    <source>
        <dbReference type="EMBL" id="CAD7857582.1"/>
    </source>
</evidence>
<dbReference type="Gene3D" id="1.20.120.80">
    <property type="entry name" value="Cytochrome c oxidase, subunit III, four-helix bundle"/>
    <property type="match status" value="1"/>
</dbReference>
<keyword evidence="4 8" id="KW-0812">Transmembrane</keyword>
<feature type="domain" description="Heme-copper oxidase subunit III family profile" evidence="10">
    <location>
        <begin position="2"/>
        <end position="259"/>
    </location>
</feature>
<feature type="transmembrane region" description="Helical" evidence="9">
    <location>
        <begin position="157"/>
        <end position="177"/>
    </location>
</feature>
<feature type="transmembrane region" description="Helical" evidence="9">
    <location>
        <begin position="189"/>
        <end position="216"/>
    </location>
</feature>
<comment type="similarity">
    <text evidence="2 8">Belongs to the cytochrome c oxidase subunit 3 family.</text>
</comment>
<evidence type="ECO:0000256" key="3">
    <source>
        <dbReference type="ARBA" id="ARBA00015944"/>
    </source>
</evidence>
<evidence type="ECO:0000256" key="9">
    <source>
        <dbReference type="SAM" id="Phobius"/>
    </source>
</evidence>
<dbReference type="CDD" id="cd01665">
    <property type="entry name" value="Cyt_c_Oxidase_III"/>
    <property type="match status" value="1"/>
</dbReference>
<protein>
    <recommendedName>
        <fullName evidence="3 8">Cytochrome c oxidase subunit 3</fullName>
    </recommendedName>
</protein>
<keyword evidence="6 9" id="KW-1133">Transmembrane helix</keyword>
<dbReference type="InterPro" id="IPR000298">
    <property type="entry name" value="Cyt_c_oxidase-like_su3"/>
</dbReference>
<comment type="subcellular location">
    <subcellularLocation>
        <location evidence="1">Membrane</location>
        <topology evidence="1">Multi-pass membrane protein</topology>
    </subcellularLocation>
</comment>
<evidence type="ECO:0000256" key="5">
    <source>
        <dbReference type="ARBA" id="ARBA00022967"/>
    </source>
</evidence>
<dbReference type="GO" id="GO:0006123">
    <property type="term" value="P:mitochondrial electron transport, cytochrome c to oxygen"/>
    <property type="evidence" value="ECO:0007669"/>
    <property type="project" value="TreeGrafter"/>
</dbReference>
<reference evidence="11" key="1">
    <citation type="submission" date="2020-12" db="EMBL/GenBank/DDBJ databases">
        <authorList>
            <person name="Sato Y."/>
        </authorList>
    </citation>
    <scope>NUCLEOTIDE SEQUENCE</scope>
</reference>
<keyword evidence="5" id="KW-1278">Translocase</keyword>
<keyword evidence="8 11" id="KW-0496">Mitochondrion</keyword>
<dbReference type="Gene3D" id="1.10.287.70">
    <property type="match status" value="1"/>
</dbReference>
<evidence type="ECO:0000256" key="8">
    <source>
        <dbReference type="RuleBase" id="RU003375"/>
    </source>
</evidence>
<evidence type="ECO:0000256" key="2">
    <source>
        <dbReference type="ARBA" id="ARBA00010581"/>
    </source>
</evidence>
<dbReference type="AlphaFoldDB" id="A0A7R9NHV6"/>
<dbReference type="Pfam" id="PF00510">
    <property type="entry name" value="COX3"/>
    <property type="match status" value="1"/>
</dbReference>
<evidence type="ECO:0000256" key="7">
    <source>
        <dbReference type="ARBA" id="ARBA00023136"/>
    </source>
</evidence>
<dbReference type="InterPro" id="IPR035973">
    <property type="entry name" value="Cyt_c_oxidase_su3-like_sf"/>
</dbReference>
<dbReference type="PANTHER" id="PTHR11403">
    <property type="entry name" value="CYTOCHROME C OXIDASE SUBUNIT III"/>
    <property type="match status" value="1"/>
</dbReference>
<keyword evidence="7 9" id="KW-0472">Membrane</keyword>
<name>A0A7R9NHV6_9ANNE</name>
<feature type="transmembrane region" description="Helical" evidence="9">
    <location>
        <begin position="39"/>
        <end position="56"/>
    </location>
</feature>
<evidence type="ECO:0000256" key="6">
    <source>
        <dbReference type="ARBA" id="ARBA00022989"/>
    </source>
</evidence>
<dbReference type="PROSITE" id="PS50253">
    <property type="entry name" value="COX3"/>
    <property type="match status" value="1"/>
</dbReference>
<dbReference type="FunFam" id="1.20.120.80:FF:000002">
    <property type="entry name" value="Cytochrome c oxidase subunit 3"/>
    <property type="match status" value="1"/>
</dbReference>
<proteinExistence type="inferred from homology"/>
<dbReference type="GO" id="GO:0005739">
    <property type="term" value="C:mitochondrion"/>
    <property type="evidence" value="ECO:0007669"/>
    <property type="project" value="TreeGrafter"/>
</dbReference>
<geneLocation type="mitochondrion" evidence="11"/>
<dbReference type="SUPFAM" id="SSF81452">
    <property type="entry name" value="Cytochrome c oxidase subunit III-like"/>
    <property type="match status" value="1"/>
</dbReference>
<organism evidence="11">
    <name type="scientific">Olavius algarvensis</name>
    <dbReference type="NCBI Taxonomy" id="188229"/>
    <lineage>
        <taxon>Eukaryota</taxon>
        <taxon>Metazoa</taxon>
        <taxon>Spiralia</taxon>
        <taxon>Lophotrochozoa</taxon>
        <taxon>Annelida</taxon>
        <taxon>Clitellata</taxon>
        <taxon>Oligochaeta</taxon>
        <taxon>Tubificida</taxon>
        <taxon>Tubificina</taxon>
        <taxon>Naididae</taxon>
        <taxon>Phallodrilinae</taxon>
        <taxon>Olavius</taxon>
    </lineage>
</organism>